<dbReference type="EMBL" id="LUTY01002825">
    <property type="protein sequence ID" value="OAD19377.1"/>
    <property type="molecule type" value="Genomic_DNA"/>
</dbReference>
<name>A0A176RUG3_9GAMM</name>
<sequence>MLIYDLQLFKKSSLNKHRQTVNNMVSFNTIKNFVVDLFYHCLPIDELMETLTLWFVKDPTYVKRNRDVPRKKNSPRVSLNYYKRIYKPCF</sequence>
<reference evidence="1 2" key="1">
    <citation type="submission" date="2016-05" db="EMBL/GenBank/DDBJ databases">
        <title>Single-cell genome of chain-forming Candidatus Thiomargarita nelsonii and comparison to other large sulfur-oxidizing bacteria.</title>
        <authorList>
            <person name="Winkel M."/>
            <person name="Salman V."/>
            <person name="Woyke T."/>
            <person name="Schulz-Vogt H."/>
            <person name="Richter M."/>
            <person name="Flood B."/>
            <person name="Bailey J."/>
            <person name="Amann R."/>
            <person name="Mussmann M."/>
        </authorList>
    </citation>
    <scope>NUCLEOTIDE SEQUENCE [LARGE SCALE GENOMIC DNA]</scope>
    <source>
        <strain evidence="1 2">THI036</strain>
    </source>
</reference>
<evidence type="ECO:0000313" key="2">
    <source>
        <dbReference type="Proteomes" id="UP000076962"/>
    </source>
</evidence>
<accession>A0A176RUG3</accession>
<keyword evidence="2" id="KW-1185">Reference proteome</keyword>
<evidence type="ECO:0000313" key="1">
    <source>
        <dbReference type="EMBL" id="OAD19377.1"/>
    </source>
</evidence>
<organism evidence="1 2">
    <name type="scientific">Candidatus Thiomargarita nelsonii</name>
    <dbReference type="NCBI Taxonomy" id="1003181"/>
    <lineage>
        <taxon>Bacteria</taxon>
        <taxon>Pseudomonadati</taxon>
        <taxon>Pseudomonadota</taxon>
        <taxon>Gammaproteobacteria</taxon>
        <taxon>Thiotrichales</taxon>
        <taxon>Thiotrichaceae</taxon>
        <taxon>Thiomargarita</taxon>
    </lineage>
</organism>
<gene>
    <name evidence="1" type="ORF">THIOM_004992</name>
</gene>
<proteinExistence type="predicted"/>
<comment type="caution">
    <text evidence="1">The sequence shown here is derived from an EMBL/GenBank/DDBJ whole genome shotgun (WGS) entry which is preliminary data.</text>
</comment>
<dbReference type="Proteomes" id="UP000076962">
    <property type="component" value="Unassembled WGS sequence"/>
</dbReference>
<protein>
    <submittedName>
        <fullName evidence="1">Uncharacterized protein</fullName>
    </submittedName>
</protein>
<dbReference type="AlphaFoldDB" id="A0A176RUG3"/>